<evidence type="ECO:0000313" key="2">
    <source>
        <dbReference type="EMBL" id="KAG2309147.1"/>
    </source>
</evidence>
<dbReference type="NCBIfam" id="TIGR01640">
    <property type="entry name" value="F_box_assoc_1"/>
    <property type="match status" value="1"/>
</dbReference>
<dbReference type="PANTHER" id="PTHR31672">
    <property type="entry name" value="BNACNNG10540D PROTEIN"/>
    <property type="match status" value="1"/>
</dbReference>
<dbReference type="SUPFAM" id="SSF117281">
    <property type="entry name" value="Kelch motif"/>
    <property type="match status" value="1"/>
</dbReference>
<dbReference type="InterPro" id="IPR006527">
    <property type="entry name" value="F-box-assoc_dom_typ1"/>
</dbReference>
<evidence type="ECO:0000313" key="3">
    <source>
        <dbReference type="Proteomes" id="UP000886595"/>
    </source>
</evidence>
<protein>
    <recommendedName>
        <fullName evidence="1">F-box associated beta-propeller type 1 domain-containing protein</fullName>
    </recommendedName>
</protein>
<dbReference type="Proteomes" id="UP000886595">
    <property type="component" value="Unassembled WGS sequence"/>
</dbReference>
<feature type="domain" description="F-box associated beta-propeller type 1" evidence="1">
    <location>
        <begin position="54"/>
        <end position="207"/>
    </location>
</feature>
<organism evidence="2 3">
    <name type="scientific">Brassica carinata</name>
    <name type="common">Ethiopian mustard</name>
    <name type="synonym">Abyssinian cabbage</name>
    <dbReference type="NCBI Taxonomy" id="52824"/>
    <lineage>
        <taxon>Eukaryota</taxon>
        <taxon>Viridiplantae</taxon>
        <taxon>Streptophyta</taxon>
        <taxon>Embryophyta</taxon>
        <taxon>Tracheophyta</taxon>
        <taxon>Spermatophyta</taxon>
        <taxon>Magnoliopsida</taxon>
        <taxon>eudicotyledons</taxon>
        <taxon>Gunneridae</taxon>
        <taxon>Pentapetalae</taxon>
        <taxon>rosids</taxon>
        <taxon>malvids</taxon>
        <taxon>Brassicales</taxon>
        <taxon>Brassicaceae</taxon>
        <taxon>Brassiceae</taxon>
        <taxon>Brassica</taxon>
    </lineage>
</organism>
<reference evidence="2 3" key="1">
    <citation type="submission" date="2020-02" db="EMBL/GenBank/DDBJ databases">
        <authorList>
            <person name="Ma Q."/>
            <person name="Huang Y."/>
            <person name="Song X."/>
            <person name="Pei D."/>
        </authorList>
    </citation>
    <scope>NUCLEOTIDE SEQUENCE [LARGE SCALE GENOMIC DNA]</scope>
    <source>
        <strain evidence="2">Sxm20200214</strain>
        <tissue evidence="2">Leaf</tissue>
    </source>
</reference>
<dbReference type="AlphaFoldDB" id="A0A8X8AS86"/>
<accession>A0A8X8AS86</accession>
<dbReference type="EMBL" id="JAAMPC010000006">
    <property type="protein sequence ID" value="KAG2309147.1"/>
    <property type="molecule type" value="Genomic_DNA"/>
</dbReference>
<dbReference type="PANTHER" id="PTHR31672:SF13">
    <property type="entry name" value="F-BOX PROTEIN CPR30-LIKE"/>
    <property type="match status" value="1"/>
</dbReference>
<keyword evidence="3" id="KW-1185">Reference proteome</keyword>
<comment type="caution">
    <text evidence="2">The sequence shown here is derived from an EMBL/GenBank/DDBJ whole genome shotgun (WGS) entry which is preliminary data.</text>
</comment>
<dbReference type="InterPro" id="IPR017451">
    <property type="entry name" value="F-box-assoc_interact_dom"/>
</dbReference>
<dbReference type="InterPro" id="IPR015915">
    <property type="entry name" value="Kelch-typ_b-propeller"/>
</dbReference>
<gene>
    <name evidence="2" type="ORF">Bca52824_028895</name>
</gene>
<dbReference type="Gene3D" id="2.120.10.80">
    <property type="entry name" value="Kelch-type beta propeller"/>
    <property type="match status" value="1"/>
</dbReference>
<name>A0A8X8AS86_BRACI</name>
<dbReference type="OrthoDB" id="1059425at2759"/>
<evidence type="ECO:0000259" key="1">
    <source>
        <dbReference type="Pfam" id="PF07734"/>
    </source>
</evidence>
<sequence length="276" mass="31653">MHLLYDRPVAHEGRGHRKVYRGQSATGRHRSFPLSNYQDLIIQRLKREGGSDFPWPSLGFGRDKLRGTFKPVWLYNSSGFVLGGDVVTYCEVFDFSTNAWRYVVPASPYPINAYHKPVYLDGSLYWLTECDPPMVLSFDLHTETFQVICKAPFAHPPDPRHITMCILHNRLSLSERKDLTQVIWSFDSSHKTWKTLCSFDLNPTFSWICQEEVASLLPIAILDKGQLLLQGRGSMNPLLIHVLHNTSYDLFCRPKIPSGSVYYFESLFSAFSNSLI</sequence>
<dbReference type="InterPro" id="IPR050796">
    <property type="entry name" value="SCF_F-box_component"/>
</dbReference>
<proteinExistence type="predicted"/>
<dbReference type="Pfam" id="PF07734">
    <property type="entry name" value="FBA_1"/>
    <property type="match status" value="1"/>
</dbReference>